<dbReference type="InterPro" id="IPR037523">
    <property type="entry name" value="VOC_core"/>
</dbReference>
<dbReference type="Pfam" id="PF00903">
    <property type="entry name" value="Glyoxalase"/>
    <property type="match status" value="1"/>
</dbReference>
<accession>A0ABV6ZF66</accession>
<evidence type="ECO:0000313" key="3">
    <source>
        <dbReference type="Proteomes" id="UP001595190"/>
    </source>
</evidence>
<dbReference type="InterPro" id="IPR004360">
    <property type="entry name" value="Glyas_Fos-R_dOase_dom"/>
</dbReference>
<protein>
    <submittedName>
        <fullName evidence="2">VOC family protein</fullName>
    </submittedName>
</protein>
<dbReference type="PROSITE" id="PS51819">
    <property type="entry name" value="VOC"/>
    <property type="match status" value="1"/>
</dbReference>
<dbReference type="InterPro" id="IPR029068">
    <property type="entry name" value="Glyas_Bleomycin-R_OHBP_Dase"/>
</dbReference>
<name>A0ABV6ZF66_9HYPH</name>
<gene>
    <name evidence="2" type="ORF">ACETRX_14360</name>
</gene>
<evidence type="ECO:0000313" key="2">
    <source>
        <dbReference type="EMBL" id="MFC2250805.1"/>
    </source>
</evidence>
<reference evidence="2 3" key="1">
    <citation type="submission" date="2024-09" db="EMBL/GenBank/DDBJ databases">
        <title>Description of Labrys sedimenti sp. nov., isolated from a diclofenac-degrading enrichment culture, and genome-based reclassification of Labrys portucalensis as a later heterotypic synonym of Labrys neptuniae.</title>
        <authorList>
            <person name="Tancsics A."/>
            <person name="Csepanyi A."/>
        </authorList>
    </citation>
    <scope>NUCLEOTIDE SEQUENCE [LARGE SCALE GENOMIC DNA]</scope>
    <source>
        <strain evidence="2 3">LMG 23412</strain>
    </source>
</reference>
<proteinExistence type="predicted"/>
<dbReference type="PIRSF" id="PIRSF039020">
    <property type="entry name" value="EhpR"/>
    <property type="match status" value="1"/>
</dbReference>
<dbReference type="SUPFAM" id="SSF54593">
    <property type="entry name" value="Glyoxalase/Bleomycin resistance protein/Dihydroxybiphenyl dioxygenase"/>
    <property type="match status" value="1"/>
</dbReference>
<feature type="domain" description="VOC" evidence="1">
    <location>
        <begin position="7"/>
        <end position="125"/>
    </location>
</feature>
<dbReference type="Gene3D" id="3.30.720.110">
    <property type="match status" value="1"/>
</dbReference>
<dbReference type="Gene3D" id="3.30.720.120">
    <property type="match status" value="1"/>
</dbReference>
<dbReference type="EMBL" id="JBHGPK010000004">
    <property type="protein sequence ID" value="MFC2250805.1"/>
    <property type="molecule type" value="Genomic_DNA"/>
</dbReference>
<organism evidence="2 3">
    <name type="scientific">Labrys neptuniae</name>
    <dbReference type="NCBI Taxonomy" id="376174"/>
    <lineage>
        <taxon>Bacteria</taxon>
        <taxon>Pseudomonadati</taxon>
        <taxon>Pseudomonadota</taxon>
        <taxon>Alphaproteobacteria</taxon>
        <taxon>Hyphomicrobiales</taxon>
        <taxon>Xanthobacteraceae</taxon>
        <taxon>Labrys</taxon>
    </lineage>
</organism>
<sequence length="128" mass="13966">MMPTSFKSSYALLMVDSPLRSAAFYRDLLGLEPIEAQTTFALFALETGLMFGLWSKHTAEPAPGAPAGGVEIGFKVADAAAVDTVYDKWIETRDVRVAQKPVDLDFGRTFVALDPDGHRLRVFSTPEA</sequence>
<comment type="caution">
    <text evidence="2">The sequence shown here is derived from an EMBL/GenBank/DDBJ whole genome shotgun (WGS) entry which is preliminary data.</text>
</comment>
<dbReference type="Proteomes" id="UP001595190">
    <property type="component" value="Unassembled WGS sequence"/>
</dbReference>
<dbReference type="RefSeq" id="WP_394311100.1">
    <property type="nucleotide sequence ID" value="NZ_JBHGPK010000004.1"/>
</dbReference>
<dbReference type="InterPro" id="IPR026275">
    <property type="entry name" value="Glyoxalase/dOase/EhpR"/>
</dbReference>
<evidence type="ECO:0000259" key="1">
    <source>
        <dbReference type="PROSITE" id="PS51819"/>
    </source>
</evidence>